<dbReference type="OrthoDB" id="3535217at2"/>
<name>A0A1H1GJK1_9ACTN</name>
<dbReference type="Proteomes" id="UP000217103">
    <property type="component" value="Unassembled WGS sequence"/>
</dbReference>
<feature type="region of interest" description="Disordered" evidence="1">
    <location>
        <begin position="30"/>
        <end position="85"/>
    </location>
</feature>
<evidence type="ECO:0000313" key="4">
    <source>
        <dbReference type="Proteomes" id="UP000217103"/>
    </source>
</evidence>
<sequence>MRKTITTVAGAPLLALALAGCGGLGGGVAGGGEERQTAQAHQQRDDAADTASHAPAESTTLTTAQNARSTPADQNTPAEPAEQPTEAIAVKEVADGLWRVSIEQLHREGRVVTLNFSITNLGKEEVWIGDMLGQLSGDRSVGGVSLIDPVNAKRYRPGRTGDDVTEPGTCLCSPTDGVYIDGGKTHYFYATFAAPPPDVTEVNIEIPHVGTITDVPIS</sequence>
<gene>
    <name evidence="3" type="ORF">SAMN04489764_3637</name>
</gene>
<accession>A0A1H1GJK1</accession>
<evidence type="ECO:0000256" key="1">
    <source>
        <dbReference type="SAM" id="MobiDB-lite"/>
    </source>
</evidence>
<keyword evidence="2" id="KW-0732">Signal</keyword>
<evidence type="ECO:0000313" key="3">
    <source>
        <dbReference type="EMBL" id="SDR13394.1"/>
    </source>
</evidence>
<organism evidence="3 4">
    <name type="scientific">Thermostaphylospora chromogena</name>
    <dbReference type="NCBI Taxonomy" id="35622"/>
    <lineage>
        <taxon>Bacteria</taxon>
        <taxon>Bacillati</taxon>
        <taxon>Actinomycetota</taxon>
        <taxon>Actinomycetes</taxon>
        <taxon>Streptosporangiales</taxon>
        <taxon>Thermomonosporaceae</taxon>
        <taxon>Thermostaphylospora</taxon>
    </lineage>
</organism>
<dbReference type="PROSITE" id="PS51257">
    <property type="entry name" value="PROKAR_LIPOPROTEIN"/>
    <property type="match status" value="1"/>
</dbReference>
<feature type="signal peptide" evidence="2">
    <location>
        <begin position="1"/>
        <end position="19"/>
    </location>
</feature>
<proteinExistence type="predicted"/>
<evidence type="ECO:0000256" key="2">
    <source>
        <dbReference type="SAM" id="SignalP"/>
    </source>
</evidence>
<protein>
    <submittedName>
        <fullName evidence="3">Uncharacterized protein</fullName>
    </submittedName>
</protein>
<dbReference type="STRING" id="35622.SAMN04489764_3637"/>
<dbReference type="RefSeq" id="WP_093260360.1">
    <property type="nucleotide sequence ID" value="NZ_FNKK01000002.1"/>
</dbReference>
<reference evidence="3 4" key="1">
    <citation type="submission" date="2016-10" db="EMBL/GenBank/DDBJ databases">
        <authorList>
            <person name="de Groot N.N."/>
        </authorList>
    </citation>
    <scope>NUCLEOTIDE SEQUENCE [LARGE SCALE GENOMIC DNA]</scope>
    <source>
        <strain evidence="3 4">DSM 43794</strain>
    </source>
</reference>
<keyword evidence="4" id="KW-1185">Reference proteome</keyword>
<dbReference type="AlphaFoldDB" id="A0A1H1GJK1"/>
<feature type="chain" id="PRO_5039397355" evidence="2">
    <location>
        <begin position="20"/>
        <end position="218"/>
    </location>
</feature>
<dbReference type="EMBL" id="FNKK01000002">
    <property type="protein sequence ID" value="SDR13394.1"/>
    <property type="molecule type" value="Genomic_DNA"/>
</dbReference>
<feature type="compositionally biased region" description="Polar residues" evidence="1">
    <location>
        <begin position="57"/>
        <end position="77"/>
    </location>
</feature>
<feature type="compositionally biased region" description="Basic and acidic residues" evidence="1">
    <location>
        <begin position="32"/>
        <end position="47"/>
    </location>
</feature>